<gene>
    <name evidence="1" type="ORF">PX52LOC_00140</name>
</gene>
<dbReference type="Proteomes" id="UP000324974">
    <property type="component" value="Chromosome"/>
</dbReference>
<dbReference type="SUPFAM" id="SSF52540">
    <property type="entry name" value="P-loop containing nucleoside triphosphate hydrolases"/>
    <property type="match status" value="1"/>
</dbReference>
<name>A0A5C1A5I2_9BACT</name>
<dbReference type="Gene3D" id="3.40.50.300">
    <property type="entry name" value="P-loop containing nucleotide triphosphate hydrolases"/>
    <property type="match status" value="1"/>
</dbReference>
<proteinExistence type="predicted"/>
<keyword evidence="2" id="KW-1185">Reference proteome</keyword>
<reference evidence="2" key="1">
    <citation type="submission" date="2019-08" db="EMBL/GenBank/DDBJ databases">
        <title>Limnoglobus roseus gen. nov., sp. nov., a novel freshwater planctomycete with a giant genome from the family Gemmataceae.</title>
        <authorList>
            <person name="Kulichevskaya I.S."/>
            <person name="Naumoff D.G."/>
            <person name="Miroshnikov K."/>
            <person name="Ivanova A."/>
            <person name="Philippov D.A."/>
            <person name="Hakobyan A."/>
            <person name="Rijpstra I.C."/>
            <person name="Sinninghe Damste J.S."/>
            <person name="Liesack W."/>
            <person name="Dedysh S.N."/>
        </authorList>
    </citation>
    <scope>NUCLEOTIDE SEQUENCE [LARGE SCALE GENOMIC DNA]</scope>
    <source>
        <strain evidence="2">PX52</strain>
    </source>
</reference>
<evidence type="ECO:0000313" key="1">
    <source>
        <dbReference type="EMBL" id="QEL13286.1"/>
    </source>
</evidence>
<dbReference type="OrthoDB" id="9816564at2"/>
<accession>A0A5C1A5I2</accession>
<protein>
    <recommendedName>
        <fullName evidence="3">Sulfotransferase family protein</fullName>
    </recommendedName>
</protein>
<dbReference type="EMBL" id="CP042425">
    <property type="protein sequence ID" value="QEL13286.1"/>
    <property type="molecule type" value="Genomic_DNA"/>
</dbReference>
<dbReference type="InterPro" id="IPR027417">
    <property type="entry name" value="P-loop_NTPase"/>
</dbReference>
<sequence>MSRKNDRHIIISGTGRAGTTFLMQLLTHLGEETGFTPESIRVDPASNAGLEHHLHDDNAPYIVKTPHICEYLDEFLVNNSGVKIEYAIVPIRALQDAAESRRYNSRDAEGEGKLQVIGGQWGSADPDKQEVVLMEKLYSLLFAIAKHDIPLLMPQYPRLKDDPNYLFEKLRIVFPHLERDNFDSAYKAVYTPNTGYKFKTAAAGERS</sequence>
<evidence type="ECO:0008006" key="3">
    <source>
        <dbReference type="Google" id="ProtNLM"/>
    </source>
</evidence>
<organism evidence="1 2">
    <name type="scientific">Limnoglobus roseus</name>
    <dbReference type="NCBI Taxonomy" id="2598579"/>
    <lineage>
        <taxon>Bacteria</taxon>
        <taxon>Pseudomonadati</taxon>
        <taxon>Planctomycetota</taxon>
        <taxon>Planctomycetia</taxon>
        <taxon>Gemmatales</taxon>
        <taxon>Gemmataceae</taxon>
        <taxon>Limnoglobus</taxon>
    </lineage>
</organism>
<dbReference type="AlphaFoldDB" id="A0A5C1A5I2"/>
<dbReference type="KEGG" id="lrs:PX52LOC_00140"/>
<evidence type="ECO:0000313" key="2">
    <source>
        <dbReference type="Proteomes" id="UP000324974"/>
    </source>
</evidence>
<dbReference type="RefSeq" id="WP_149108265.1">
    <property type="nucleotide sequence ID" value="NZ_CP042425.1"/>
</dbReference>